<sequence>MNIPLKKNPDYFEIFAIAPKFHIDMGSLNTNFRDFQRQVHPDKTAHLGDAERRLSMQWATLANEAYQTLKKPLDRASYLLRINGIETHSEGHVDGLSEEFLMEQMEWREALQETIENADIKELDKLERRIKTKLTGHLDKLGNLLDSEQSYTAAANLVKQTRFLDRLLSEINNAYELLEN</sequence>
<dbReference type="GO" id="GO:0001671">
    <property type="term" value="F:ATPase activator activity"/>
    <property type="evidence" value="ECO:0007669"/>
    <property type="project" value="InterPro"/>
</dbReference>
<evidence type="ECO:0000313" key="6">
    <source>
        <dbReference type="EMBL" id="ESS73734.1"/>
    </source>
</evidence>
<evidence type="ECO:0000256" key="3">
    <source>
        <dbReference type="ARBA" id="ARBA00025596"/>
    </source>
</evidence>
<evidence type="ECO:0000256" key="4">
    <source>
        <dbReference type="HAMAP-Rule" id="MF_00682"/>
    </source>
</evidence>
<dbReference type="GO" id="GO:0051259">
    <property type="term" value="P:protein complex oligomerization"/>
    <property type="evidence" value="ECO:0007669"/>
    <property type="project" value="InterPro"/>
</dbReference>
<proteinExistence type="inferred from homology"/>
<dbReference type="AlphaFoldDB" id="V5C0W7"/>
<dbReference type="InterPro" id="IPR001623">
    <property type="entry name" value="DnaJ_domain"/>
</dbReference>
<dbReference type="GO" id="GO:1990230">
    <property type="term" value="C:iron-sulfur cluster transfer complex"/>
    <property type="evidence" value="ECO:0007669"/>
    <property type="project" value="TreeGrafter"/>
</dbReference>
<comment type="caution">
    <text evidence="6">The sequence shown here is derived from an EMBL/GenBank/DDBJ whole genome shotgun (WGS) entry which is preliminary data.</text>
</comment>
<dbReference type="SUPFAM" id="SSF46565">
    <property type="entry name" value="Chaperone J-domain"/>
    <property type="match status" value="1"/>
</dbReference>
<evidence type="ECO:0000256" key="2">
    <source>
        <dbReference type="ARBA" id="ARBA00023186"/>
    </source>
</evidence>
<keyword evidence="2 4" id="KW-0143">Chaperone</keyword>
<dbReference type="Proteomes" id="UP000017842">
    <property type="component" value="Unassembled WGS sequence"/>
</dbReference>
<dbReference type="EMBL" id="AYLO01000011">
    <property type="protein sequence ID" value="ESS73734.1"/>
    <property type="molecule type" value="Genomic_DNA"/>
</dbReference>
<dbReference type="eggNOG" id="COG1076">
    <property type="taxonomic scope" value="Bacteria"/>
</dbReference>
<dbReference type="InterPro" id="IPR036386">
    <property type="entry name" value="HscB_C_sf"/>
</dbReference>
<dbReference type="InterPro" id="IPR004640">
    <property type="entry name" value="HscB"/>
</dbReference>
<dbReference type="NCBIfam" id="TIGR00714">
    <property type="entry name" value="hscB"/>
    <property type="match status" value="1"/>
</dbReference>
<dbReference type="SUPFAM" id="SSF47144">
    <property type="entry name" value="HSC20 (HSCB), C-terminal oligomerisation domain"/>
    <property type="match status" value="1"/>
</dbReference>
<dbReference type="Pfam" id="PF07743">
    <property type="entry name" value="HSCB_C"/>
    <property type="match status" value="1"/>
</dbReference>
<accession>V5C0W7</accession>
<dbReference type="GO" id="GO:0044571">
    <property type="term" value="P:[2Fe-2S] cluster assembly"/>
    <property type="evidence" value="ECO:0007669"/>
    <property type="project" value="InterPro"/>
</dbReference>
<evidence type="ECO:0000256" key="1">
    <source>
        <dbReference type="ARBA" id="ARBA00010476"/>
    </source>
</evidence>
<dbReference type="Gene3D" id="1.20.1280.20">
    <property type="entry name" value="HscB, C-terminal domain"/>
    <property type="match status" value="1"/>
</dbReference>
<dbReference type="GO" id="GO:0006457">
    <property type="term" value="P:protein folding"/>
    <property type="evidence" value="ECO:0007669"/>
    <property type="project" value="UniProtKB-UniRule"/>
</dbReference>
<dbReference type="RefSeq" id="WP_023493324.1">
    <property type="nucleotide sequence ID" value="NZ_AYLO01000011.1"/>
</dbReference>
<name>V5C0W7_9GAMM</name>
<protein>
    <recommendedName>
        <fullName evidence="4">Co-chaperone protein HscB homolog</fullName>
    </recommendedName>
</protein>
<dbReference type="OrthoDB" id="287587at2"/>
<feature type="domain" description="J" evidence="5">
    <location>
        <begin position="10"/>
        <end position="82"/>
    </location>
</feature>
<reference evidence="6 7" key="1">
    <citation type="journal article" date="2013" name="Genome Announc.">
        <title>Draft Genome Sequence of the Methanotrophic Gammaproteobacterium Methyloglobulus morosus DSM 22980 Strain KoM1.</title>
        <authorList>
            <person name="Poehlein A."/>
            <person name="Deutzmann J.S."/>
            <person name="Daniel R."/>
            <person name="Simeonova D.D."/>
        </authorList>
    </citation>
    <scope>NUCLEOTIDE SEQUENCE [LARGE SCALE GENOMIC DNA]</scope>
    <source>
        <strain evidence="6 7">KoM1</strain>
    </source>
</reference>
<dbReference type="STRING" id="1116472.MGMO_11c00410"/>
<gene>
    <name evidence="4 6" type="primary">hscB</name>
    <name evidence="6" type="ORF">MGMO_11c00410</name>
</gene>
<dbReference type="PATRIC" id="fig|1116472.3.peg.417"/>
<dbReference type="PANTHER" id="PTHR14021">
    <property type="entry name" value="IRON-SULFUR CLUSTER CO-CHAPERONE PROTEIN HSCB"/>
    <property type="match status" value="1"/>
</dbReference>
<dbReference type="GO" id="GO:0051087">
    <property type="term" value="F:protein-folding chaperone binding"/>
    <property type="evidence" value="ECO:0007669"/>
    <property type="project" value="InterPro"/>
</dbReference>
<dbReference type="InterPro" id="IPR009073">
    <property type="entry name" value="HscB_oligo_C"/>
</dbReference>
<comment type="similarity">
    <text evidence="1 4">Belongs to the HscB family.</text>
</comment>
<dbReference type="PROSITE" id="PS50076">
    <property type="entry name" value="DNAJ_2"/>
    <property type="match status" value="1"/>
</dbReference>
<comment type="subunit">
    <text evidence="4">Interacts with HscA and stimulates its ATPase activity.</text>
</comment>
<dbReference type="Gene3D" id="1.10.287.110">
    <property type="entry name" value="DnaJ domain"/>
    <property type="match status" value="1"/>
</dbReference>
<evidence type="ECO:0000259" key="5">
    <source>
        <dbReference type="PROSITE" id="PS50076"/>
    </source>
</evidence>
<evidence type="ECO:0000313" key="7">
    <source>
        <dbReference type="Proteomes" id="UP000017842"/>
    </source>
</evidence>
<dbReference type="InterPro" id="IPR036869">
    <property type="entry name" value="J_dom_sf"/>
</dbReference>
<dbReference type="HAMAP" id="MF_00682">
    <property type="entry name" value="HscB"/>
    <property type="match status" value="1"/>
</dbReference>
<comment type="function">
    <text evidence="3 4">Co-chaperone involved in the maturation of iron-sulfur cluster-containing proteins. Seems to help targeting proteins to be folded toward HscA.</text>
</comment>
<organism evidence="6 7">
    <name type="scientific">Methyloglobulus morosus KoM1</name>
    <dbReference type="NCBI Taxonomy" id="1116472"/>
    <lineage>
        <taxon>Bacteria</taxon>
        <taxon>Pseudomonadati</taxon>
        <taxon>Pseudomonadota</taxon>
        <taxon>Gammaproteobacteria</taxon>
        <taxon>Methylococcales</taxon>
        <taxon>Methylococcaceae</taxon>
        <taxon>Methyloglobulus</taxon>
    </lineage>
</organism>
<dbReference type="PANTHER" id="PTHR14021:SF15">
    <property type="entry name" value="IRON-SULFUR CLUSTER CO-CHAPERONE PROTEIN HSCB"/>
    <property type="match status" value="1"/>
</dbReference>
<keyword evidence="7" id="KW-1185">Reference proteome</keyword>